<keyword evidence="6" id="KW-1185">Reference proteome</keyword>
<dbReference type="OrthoDB" id="128118at2759"/>
<protein>
    <submittedName>
        <fullName evidence="3">Uncharacterized protein</fullName>
    </submittedName>
</protein>
<sequence>MAPSAVHTDLALRQRTQVETEALLAYINETLELPHPPVFLKATLPVLQRAMLEQFHENHLETMLTADVAPSARLRKGMTHNTIFTQLHAANADSARGTQMIARMMEDVKRIHFDGIHTLKLVFNSQRVAHLYQGLGFRLNGTCIELEDTEEEQAVGMYRPARLKRQYAVRVYGADDIGLVVLLAALGRLPGVTIVDAERSRIDSTEVVDNRYHLLRFNDEQCPEALRGITKLDMHGYLVTLHHHVIHQRPPCARCYAPYHTTRFCKVVQHQLVRMQAKFKRTYSGPIPTYEVGTAIQYRHTDGDSLMSFLDTLHQDLTMSLKPTDKRAETVVEVASLVATGLEGTEQREELQQTTRTSTGVGTQPETTEFNELSSQPAAGGFMVYTRKSSRTQTPAQVQKAEETSMVTDAGAGGKKPKSHGSAK</sequence>
<dbReference type="Proteomes" id="UP000440367">
    <property type="component" value="Unassembled WGS sequence"/>
</dbReference>
<reference evidence="5 6" key="1">
    <citation type="submission" date="2018-08" db="EMBL/GenBank/DDBJ databases">
        <title>Genomic investigation of the strawberry pathogen Phytophthora fragariae indicates pathogenicity is determined by transcriptional variation in three key races.</title>
        <authorList>
            <person name="Adams T.M."/>
            <person name="Armitage A.D."/>
            <person name="Sobczyk M.K."/>
            <person name="Bates H.J."/>
            <person name="Dunwell J.M."/>
            <person name="Nellist C.F."/>
            <person name="Harrison R.J."/>
        </authorList>
    </citation>
    <scope>NUCLEOTIDE SEQUENCE [LARGE SCALE GENOMIC DNA]</scope>
    <source>
        <strain evidence="4 7">BC-1</strain>
        <strain evidence="3 6">NOV-27</strain>
        <strain evidence="2 5">NOV-9</strain>
    </source>
</reference>
<dbReference type="EMBL" id="QXGB01001519">
    <property type="protein sequence ID" value="KAE9189455.1"/>
    <property type="molecule type" value="Genomic_DNA"/>
</dbReference>
<dbReference type="EMBL" id="QXGD01001561">
    <property type="protein sequence ID" value="KAE9203566.1"/>
    <property type="molecule type" value="Genomic_DNA"/>
</dbReference>
<dbReference type="EMBL" id="QXGF01001546">
    <property type="protein sequence ID" value="KAE8929279.1"/>
    <property type="molecule type" value="Genomic_DNA"/>
</dbReference>
<evidence type="ECO:0000313" key="6">
    <source>
        <dbReference type="Proteomes" id="UP000433483"/>
    </source>
</evidence>
<name>A0A6A3WXE4_9STRA</name>
<accession>A0A6A3WXE4</accession>
<comment type="caution">
    <text evidence="3">The sequence shown here is derived from an EMBL/GenBank/DDBJ whole genome shotgun (WGS) entry which is preliminary data.</text>
</comment>
<feature type="region of interest" description="Disordered" evidence="1">
    <location>
        <begin position="344"/>
        <end position="367"/>
    </location>
</feature>
<gene>
    <name evidence="4" type="ORF">PF002_g20890</name>
    <name evidence="3" type="ORF">PF005_g19634</name>
    <name evidence="2" type="ORF">PF009_g20600</name>
</gene>
<dbReference type="Proteomes" id="UP000429523">
    <property type="component" value="Unassembled WGS sequence"/>
</dbReference>
<dbReference type="Proteomes" id="UP000433483">
    <property type="component" value="Unassembled WGS sequence"/>
</dbReference>
<proteinExistence type="predicted"/>
<evidence type="ECO:0000313" key="4">
    <source>
        <dbReference type="EMBL" id="KAE9203566.1"/>
    </source>
</evidence>
<organism evidence="3 6">
    <name type="scientific">Phytophthora fragariae</name>
    <dbReference type="NCBI Taxonomy" id="53985"/>
    <lineage>
        <taxon>Eukaryota</taxon>
        <taxon>Sar</taxon>
        <taxon>Stramenopiles</taxon>
        <taxon>Oomycota</taxon>
        <taxon>Peronosporomycetes</taxon>
        <taxon>Peronosporales</taxon>
        <taxon>Peronosporaceae</taxon>
        <taxon>Phytophthora</taxon>
    </lineage>
</organism>
<evidence type="ECO:0000256" key="1">
    <source>
        <dbReference type="SAM" id="MobiDB-lite"/>
    </source>
</evidence>
<feature type="region of interest" description="Disordered" evidence="1">
    <location>
        <begin position="388"/>
        <end position="424"/>
    </location>
</feature>
<evidence type="ECO:0000313" key="7">
    <source>
        <dbReference type="Proteomes" id="UP000440367"/>
    </source>
</evidence>
<dbReference type="AlphaFoldDB" id="A0A6A3WXE4"/>
<evidence type="ECO:0000313" key="2">
    <source>
        <dbReference type="EMBL" id="KAE8929279.1"/>
    </source>
</evidence>
<feature type="compositionally biased region" description="Basic residues" evidence="1">
    <location>
        <begin position="415"/>
        <end position="424"/>
    </location>
</feature>
<evidence type="ECO:0000313" key="5">
    <source>
        <dbReference type="Proteomes" id="UP000429523"/>
    </source>
</evidence>
<evidence type="ECO:0000313" key="3">
    <source>
        <dbReference type="EMBL" id="KAE9189455.1"/>
    </source>
</evidence>
<feature type="compositionally biased region" description="Polar residues" evidence="1">
    <location>
        <begin position="352"/>
        <end position="367"/>
    </location>
</feature>